<dbReference type="Proteomes" id="UP000431533">
    <property type="component" value="Unassembled WGS sequence"/>
</dbReference>
<dbReference type="SUPFAM" id="SSF103473">
    <property type="entry name" value="MFS general substrate transporter"/>
    <property type="match status" value="1"/>
</dbReference>
<feature type="transmembrane region" description="Helical" evidence="9">
    <location>
        <begin position="283"/>
        <end position="305"/>
    </location>
</feature>
<feature type="region of interest" description="Disordered" evidence="8">
    <location>
        <begin position="496"/>
        <end position="515"/>
    </location>
</feature>
<feature type="transmembrane region" description="Helical" evidence="9">
    <location>
        <begin position="193"/>
        <end position="214"/>
    </location>
</feature>
<dbReference type="InterPro" id="IPR005828">
    <property type="entry name" value="MFS_sugar_transport-like"/>
</dbReference>
<keyword evidence="6 9" id="KW-0472">Membrane</keyword>
<feature type="compositionally biased region" description="Basic and acidic residues" evidence="8">
    <location>
        <begin position="506"/>
        <end position="515"/>
    </location>
</feature>
<evidence type="ECO:0000256" key="1">
    <source>
        <dbReference type="ARBA" id="ARBA00004141"/>
    </source>
</evidence>
<dbReference type="PRINTS" id="PR00171">
    <property type="entry name" value="SUGRTRNSPORT"/>
</dbReference>
<dbReference type="GeneID" id="41983102"/>
<feature type="transmembrane region" description="Helical" evidence="9">
    <location>
        <begin position="349"/>
        <end position="373"/>
    </location>
</feature>
<dbReference type="InterPro" id="IPR036259">
    <property type="entry name" value="MFS_trans_sf"/>
</dbReference>
<evidence type="ECO:0000256" key="9">
    <source>
        <dbReference type="SAM" id="Phobius"/>
    </source>
</evidence>
<feature type="transmembrane region" description="Helical" evidence="9">
    <location>
        <begin position="161"/>
        <end position="181"/>
    </location>
</feature>
<feature type="transmembrane region" description="Helical" evidence="9">
    <location>
        <begin position="449"/>
        <end position="468"/>
    </location>
</feature>
<evidence type="ECO:0000256" key="6">
    <source>
        <dbReference type="ARBA" id="ARBA00023136"/>
    </source>
</evidence>
<dbReference type="PROSITE" id="PS00216">
    <property type="entry name" value="SUGAR_TRANSPORT_1"/>
    <property type="match status" value="2"/>
</dbReference>
<keyword evidence="12" id="KW-1185">Reference proteome</keyword>
<dbReference type="InterPro" id="IPR005829">
    <property type="entry name" value="Sugar_transporter_CS"/>
</dbReference>
<dbReference type="RefSeq" id="XP_031008063.1">
    <property type="nucleotide sequence ID" value="XM_031147878.1"/>
</dbReference>
<keyword evidence="5 9" id="KW-1133">Transmembrane helix</keyword>
<dbReference type="EMBL" id="QGMH01000020">
    <property type="protein sequence ID" value="TVY29275.1"/>
    <property type="molecule type" value="Genomic_DNA"/>
</dbReference>
<evidence type="ECO:0000256" key="8">
    <source>
        <dbReference type="SAM" id="MobiDB-lite"/>
    </source>
</evidence>
<evidence type="ECO:0000256" key="4">
    <source>
        <dbReference type="ARBA" id="ARBA00022692"/>
    </source>
</evidence>
<feature type="transmembrane region" description="Helical" evidence="9">
    <location>
        <begin position="73"/>
        <end position="95"/>
    </location>
</feature>
<dbReference type="Pfam" id="PF00083">
    <property type="entry name" value="Sugar_tr"/>
    <property type="match status" value="1"/>
</dbReference>
<dbReference type="InterPro" id="IPR050360">
    <property type="entry name" value="MFS_Sugar_Transporters"/>
</dbReference>
<dbReference type="InterPro" id="IPR020846">
    <property type="entry name" value="MFS_dom"/>
</dbReference>
<dbReference type="PANTHER" id="PTHR48022:SF64">
    <property type="entry name" value="MAJOR FACILITATOR SUPERFAMILY (MFS) PROFILE DOMAIN-CONTAINING PROTEIN"/>
    <property type="match status" value="1"/>
</dbReference>
<comment type="subcellular location">
    <subcellularLocation>
        <location evidence="1">Membrane</location>
        <topology evidence="1">Multi-pass membrane protein</topology>
    </subcellularLocation>
</comment>
<dbReference type="OrthoDB" id="6133115at2759"/>
<dbReference type="Gene3D" id="1.20.1250.20">
    <property type="entry name" value="MFS general substrate transporter like domains"/>
    <property type="match status" value="1"/>
</dbReference>
<accession>A0A8H8U2G4</accession>
<keyword evidence="3 7" id="KW-0813">Transport</keyword>
<feature type="transmembrane region" description="Helical" evidence="9">
    <location>
        <begin position="379"/>
        <end position="407"/>
    </location>
</feature>
<comment type="caution">
    <text evidence="11">The sequence shown here is derived from an EMBL/GenBank/DDBJ whole genome shotgun (WGS) entry which is preliminary data.</text>
</comment>
<dbReference type="PROSITE" id="PS50850">
    <property type="entry name" value="MFS"/>
    <property type="match status" value="1"/>
</dbReference>
<evidence type="ECO:0000313" key="11">
    <source>
        <dbReference type="EMBL" id="TVY29275.1"/>
    </source>
</evidence>
<dbReference type="FunFam" id="1.20.1250.20:FF:000134">
    <property type="entry name" value="MFS sugar transporter protein"/>
    <property type="match status" value="1"/>
</dbReference>
<dbReference type="NCBIfam" id="TIGR00879">
    <property type="entry name" value="SP"/>
    <property type="match status" value="1"/>
</dbReference>
<name>A0A8H8U2G4_9HELO</name>
<protein>
    <submittedName>
        <fullName evidence="11">Lactose permease</fullName>
    </submittedName>
</protein>
<dbReference type="InterPro" id="IPR003663">
    <property type="entry name" value="Sugar/inositol_transpt"/>
</dbReference>
<comment type="similarity">
    <text evidence="2 7">Belongs to the major facilitator superfamily. Sugar transporter (TC 2.A.1.1) family.</text>
</comment>
<organism evidence="11 12">
    <name type="scientific">Lachnellula hyalina</name>
    <dbReference type="NCBI Taxonomy" id="1316788"/>
    <lineage>
        <taxon>Eukaryota</taxon>
        <taxon>Fungi</taxon>
        <taxon>Dikarya</taxon>
        <taxon>Ascomycota</taxon>
        <taxon>Pezizomycotina</taxon>
        <taxon>Leotiomycetes</taxon>
        <taxon>Helotiales</taxon>
        <taxon>Lachnaceae</taxon>
        <taxon>Lachnellula</taxon>
    </lineage>
</organism>
<keyword evidence="4 9" id="KW-0812">Transmembrane</keyword>
<dbReference type="PANTHER" id="PTHR48022">
    <property type="entry name" value="PLASTIDIC GLUCOSE TRANSPORTER 4"/>
    <property type="match status" value="1"/>
</dbReference>
<gene>
    <name evidence="11" type="primary">LAC12_5</name>
    <name evidence="11" type="ORF">LHYA1_G002904</name>
</gene>
<sequence>MANPTADPLATLELPNNTNSCWWRDRGLRKLLFWQGCILVSQMTVGYDESVVGSLQAMKPWINDMGHPSSSKIGLITAIVFVGGFVGAFLAAPLADRYGRRVAICTGAALTLTGAIIQTAAQSSGMFIGGRFVIGLGISFTCCAGPSLLNELAHPRMRGTIASMFNVLWYVGSIIAAWTTFGTGHMTSSSWSWRIPSLIQGIPSVLVVIAIPFIPESPRWLYSKGRGDEAKEILSRYHANGSLSDEFVDFEMTEISSSVDMEKLMSSESWAQLLKSNANKKRFGICIAVALLTLWNGQGVISYYFSPILTSIGITTTDSQTGINGGMQIWNFFCALAGAFLVDRLGRRTLWLTSFIGMILANVPLTIASAMYTEHGSKAAAYTVVVFLFLYNAAFNLACNPLLYCYATEILPFGIRARGLALQIAVSQAALTVNQYVNPIALDNIGFYYYIFYLGMLVLGTMIIYFFFPETKGYSLEELSHLFEDPAHIQIVGLDRAEEDDSSNTGKEDLFPEKL</sequence>
<dbReference type="AlphaFoldDB" id="A0A8H8U2G4"/>
<evidence type="ECO:0000256" key="3">
    <source>
        <dbReference type="ARBA" id="ARBA00022448"/>
    </source>
</evidence>
<dbReference type="GO" id="GO:0016020">
    <property type="term" value="C:membrane"/>
    <property type="evidence" value="ECO:0007669"/>
    <property type="project" value="UniProtKB-SubCell"/>
</dbReference>
<evidence type="ECO:0000256" key="5">
    <source>
        <dbReference type="ARBA" id="ARBA00022989"/>
    </source>
</evidence>
<evidence type="ECO:0000313" key="12">
    <source>
        <dbReference type="Proteomes" id="UP000431533"/>
    </source>
</evidence>
<feature type="transmembrane region" description="Helical" evidence="9">
    <location>
        <begin position="102"/>
        <end position="121"/>
    </location>
</feature>
<proteinExistence type="inferred from homology"/>
<evidence type="ECO:0000256" key="2">
    <source>
        <dbReference type="ARBA" id="ARBA00010992"/>
    </source>
</evidence>
<evidence type="ECO:0000256" key="7">
    <source>
        <dbReference type="RuleBase" id="RU003346"/>
    </source>
</evidence>
<dbReference type="GO" id="GO:0005351">
    <property type="term" value="F:carbohydrate:proton symporter activity"/>
    <property type="evidence" value="ECO:0007669"/>
    <property type="project" value="TreeGrafter"/>
</dbReference>
<evidence type="ECO:0000259" key="10">
    <source>
        <dbReference type="PROSITE" id="PS50850"/>
    </source>
</evidence>
<feature type="domain" description="Major facilitator superfamily (MFS) profile" evidence="10">
    <location>
        <begin position="34"/>
        <end position="472"/>
    </location>
</feature>
<feature type="transmembrane region" description="Helical" evidence="9">
    <location>
        <begin position="127"/>
        <end position="149"/>
    </location>
</feature>
<feature type="transmembrane region" description="Helical" evidence="9">
    <location>
        <begin position="325"/>
        <end position="342"/>
    </location>
</feature>
<reference evidence="11 12" key="1">
    <citation type="submission" date="2018-05" db="EMBL/GenBank/DDBJ databases">
        <title>Genome sequencing and assembly of the regulated plant pathogen Lachnellula willkommii and related sister species for the development of diagnostic species identification markers.</title>
        <authorList>
            <person name="Giroux E."/>
            <person name="Bilodeau G."/>
        </authorList>
    </citation>
    <scope>NUCLEOTIDE SEQUENCE [LARGE SCALE GENOMIC DNA]</scope>
    <source>
        <strain evidence="11 12">CBS 185.66</strain>
    </source>
</reference>